<keyword evidence="4" id="KW-0175">Coiled coil</keyword>
<evidence type="ECO:0000259" key="6">
    <source>
        <dbReference type="PROSITE" id="PS50217"/>
    </source>
</evidence>
<dbReference type="PROSITE" id="PS00036">
    <property type="entry name" value="BZIP_BASIC"/>
    <property type="match status" value="1"/>
</dbReference>
<dbReference type="GO" id="GO:1903833">
    <property type="term" value="P:positive regulation of cellular response to amino acid starvation"/>
    <property type="evidence" value="ECO:0007669"/>
    <property type="project" value="TreeGrafter"/>
</dbReference>
<evidence type="ECO:0000256" key="1">
    <source>
        <dbReference type="ARBA" id="ARBA00023015"/>
    </source>
</evidence>
<name>A0A9W9G366_9EURO</name>
<evidence type="ECO:0000256" key="3">
    <source>
        <dbReference type="ARBA" id="ARBA00023163"/>
    </source>
</evidence>
<dbReference type="AlphaFoldDB" id="A0A9W9G366"/>
<keyword evidence="3" id="KW-0804">Transcription</keyword>
<dbReference type="GO" id="GO:0005667">
    <property type="term" value="C:transcription regulator complex"/>
    <property type="evidence" value="ECO:0007669"/>
    <property type="project" value="TreeGrafter"/>
</dbReference>
<evidence type="ECO:0000313" key="8">
    <source>
        <dbReference type="Proteomes" id="UP001149074"/>
    </source>
</evidence>
<feature type="coiled-coil region" evidence="4">
    <location>
        <begin position="177"/>
        <end position="211"/>
    </location>
</feature>
<dbReference type="RefSeq" id="XP_056479350.1">
    <property type="nucleotide sequence ID" value="XM_056614309.1"/>
</dbReference>
<proteinExistence type="predicted"/>
<dbReference type="GO" id="GO:0000978">
    <property type="term" value="F:RNA polymerase II cis-regulatory region sequence-specific DNA binding"/>
    <property type="evidence" value="ECO:0007669"/>
    <property type="project" value="TreeGrafter"/>
</dbReference>
<accession>A0A9W9G366</accession>
<dbReference type="SMART" id="SM00338">
    <property type="entry name" value="BRLZ"/>
    <property type="match status" value="1"/>
</dbReference>
<keyword evidence="8" id="KW-1185">Reference proteome</keyword>
<keyword evidence="1" id="KW-0805">Transcription regulation</keyword>
<dbReference type="PANTHER" id="PTHR11462">
    <property type="entry name" value="JUN TRANSCRIPTION FACTOR-RELATED"/>
    <property type="match status" value="1"/>
</dbReference>
<dbReference type="InterPro" id="IPR004827">
    <property type="entry name" value="bZIP"/>
</dbReference>
<dbReference type="CDD" id="cd12193">
    <property type="entry name" value="bZIP_GCN4"/>
    <property type="match status" value="1"/>
</dbReference>
<evidence type="ECO:0000256" key="2">
    <source>
        <dbReference type="ARBA" id="ARBA00023125"/>
    </source>
</evidence>
<sequence>MSELLESPQVWVNGDFIPQDELYNTTSTCDFNSNFSSTSSPLINSTVADNGTFNTFANVDVSLDTLMPTIEPNDRSLSMTSQKDLALRNGLFPLEMSYYHPSSSASPRQLAMPEQFQSQTSTSRQSELPRSTRTKTQRDRSQRQTTVGSDSSSSQDSDEERLAEKRRKNKLAARRLRQKKLDQVSELEAQLEEMKKERDLLRLRAAKSEGEVMALRQMLDQKVGV</sequence>
<dbReference type="InterPro" id="IPR050946">
    <property type="entry name" value="AP-1_TF_bZIP"/>
</dbReference>
<comment type="caution">
    <text evidence="7">The sequence shown here is derived from an EMBL/GenBank/DDBJ whole genome shotgun (WGS) entry which is preliminary data.</text>
</comment>
<feature type="region of interest" description="Disordered" evidence="5">
    <location>
        <begin position="100"/>
        <end position="166"/>
    </location>
</feature>
<reference evidence="7" key="1">
    <citation type="submission" date="2022-11" db="EMBL/GenBank/DDBJ databases">
        <authorList>
            <person name="Petersen C."/>
        </authorList>
    </citation>
    <scope>NUCLEOTIDE SEQUENCE</scope>
    <source>
        <strain evidence="7">IBT 30761</strain>
    </source>
</reference>
<dbReference type="SUPFAM" id="SSF57959">
    <property type="entry name" value="Leucine zipper domain"/>
    <property type="match status" value="1"/>
</dbReference>
<dbReference type="EMBL" id="JAPQKI010000002">
    <property type="protein sequence ID" value="KAJ5111280.1"/>
    <property type="molecule type" value="Genomic_DNA"/>
</dbReference>
<protein>
    <recommendedName>
        <fullName evidence="6">BZIP domain-containing protein</fullName>
    </recommendedName>
</protein>
<dbReference type="PROSITE" id="PS50217">
    <property type="entry name" value="BZIP"/>
    <property type="match status" value="1"/>
</dbReference>
<evidence type="ECO:0000256" key="4">
    <source>
        <dbReference type="SAM" id="Coils"/>
    </source>
</evidence>
<reference evidence="7" key="2">
    <citation type="journal article" date="2023" name="IMA Fungus">
        <title>Comparative genomic study of the Penicillium genus elucidates a diverse pangenome and 15 lateral gene transfer events.</title>
        <authorList>
            <person name="Petersen C."/>
            <person name="Sorensen T."/>
            <person name="Nielsen M.R."/>
            <person name="Sondergaard T.E."/>
            <person name="Sorensen J.L."/>
            <person name="Fitzpatrick D.A."/>
            <person name="Frisvad J.C."/>
            <person name="Nielsen K.L."/>
        </authorList>
    </citation>
    <scope>NUCLEOTIDE SEQUENCE</scope>
    <source>
        <strain evidence="7">IBT 30761</strain>
    </source>
</reference>
<feature type="domain" description="BZIP" evidence="6">
    <location>
        <begin position="159"/>
        <end position="222"/>
    </location>
</feature>
<evidence type="ECO:0000313" key="7">
    <source>
        <dbReference type="EMBL" id="KAJ5111280.1"/>
    </source>
</evidence>
<evidence type="ECO:0000256" key="5">
    <source>
        <dbReference type="SAM" id="MobiDB-lite"/>
    </source>
</evidence>
<keyword evidence="2" id="KW-0238">DNA-binding</keyword>
<dbReference type="OrthoDB" id="2257100at2759"/>
<organism evidence="7 8">
    <name type="scientific">Penicillium argentinense</name>
    <dbReference type="NCBI Taxonomy" id="1131581"/>
    <lineage>
        <taxon>Eukaryota</taxon>
        <taxon>Fungi</taxon>
        <taxon>Dikarya</taxon>
        <taxon>Ascomycota</taxon>
        <taxon>Pezizomycotina</taxon>
        <taxon>Eurotiomycetes</taxon>
        <taxon>Eurotiomycetidae</taxon>
        <taxon>Eurotiales</taxon>
        <taxon>Aspergillaceae</taxon>
        <taxon>Penicillium</taxon>
    </lineage>
</organism>
<dbReference type="GO" id="GO:0000981">
    <property type="term" value="F:DNA-binding transcription factor activity, RNA polymerase II-specific"/>
    <property type="evidence" value="ECO:0007669"/>
    <property type="project" value="TreeGrafter"/>
</dbReference>
<dbReference type="GeneID" id="81353288"/>
<dbReference type="InterPro" id="IPR046347">
    <property type="entry name" value="bZIP_sf"/>
</dbReference>
<dbReference type="Proteomes" id="UP001149074">
    <property type="component" value="Unassembled WGS sequence"/>
</dbReference>
<dbReference type="GO" id="GO:0001080">
    <property type="term" value="P:nitrogen catabolite activation of transcription from RNA polymerase II promoter"/>
    <property type="evidence" value="ECO:0007669"/>
    <property type="project" value="TreeGrafter"/>
</dbReference>
<gene>
    <name evidence="7" type="ORF">N7532_001815</name>
</gene>
<dbReference type="PANTHER" id="PTHR11462:SF35">
    <property type="entry name" value="TRANSCRIPTION FACTOR JRA"/>
    <property type="match status" value="1"/>
</dbReference>
<feature type="compositionally biased region" description="Low complexity" evidence="5">
    <location>
        <begin position="115"/>
        <end position="126"/>
    </location>
</feature>
<dbReference type="Gene3D" id="1.20.5.170">
    <property type="match status" value="1"/>
</dbReference>